<organism evidence="1 2">
    <name type="scientific">Sunxiuqinia dokdonensis</name>
    <dbReference type="NCBI Taxonomy" id="1409788"/>
    <lineage>
        <taxon>Bacteria</taxon>
        <taxon>Pseudomonadati</taxon>
        <taxon>Bacteroidota</taxon>
        <taxon>Bacteroidia</taxon>
        <taxon>Marinilabiliales</taxon>
        <taxon>Prolixibacteraceae</taxon>
        <taxon>Sunxiuqinia</taxon>
    </lineage>
</organism>
<dbReference type="OrthoDB" id="1117635at2"/>
<sequence length="1417" mass="163224">MNSADKNIRKQLTKWVLILASGLLLLGLVLLAIFAERLVKDELNAQLQGNTAGVYSLNVEDLSVNLFTRSIVLTKIEVKKQNDSTSIDFLNAQTLAFRRINLLQLMLEKKLHIKKLQIDSPAWNMPRDTTATAKEQSPFSFVRQLKSLFNRHLESISIDQIELTNAGILSEQLVDENQRDRLAELNFNVEVSNFQTDSSMIKRRVGFFEADDIFLGIDNYQRALGDSIHQLNIQKIQYSLKNKDIKGIKIKLAPTSNKQQNNTQYFVEIPDIRIKSDQFNKLFQTDSIQIDSLFLHKADIKVMPRKDAPEINLKQVKAFDLFQLVEGEFDQLSILHLAMNARKLQIERKNDDKLSIQEFYDLDVQLDSFVLNDHSFNDPNRILYSENLYLHIDNYYLLMNDEVHRFDATNIVANTRNNYIQADQLQLKPSLNPATEITTVDMMCDSIRLMDIDLKKLFHLREMPLQSVLAFQPEVIINQGEKKRKEQIETNSLLYHFIRNYIKGVYANVVEFNNGRLVINNEDGPQRSGEISSDFNFKLTDFSLDSISAERTDKLFFATNIDLTFSNYNMKLIDQIHRLKVDEIVVSSHTNRVGMKNLHLFPDAPGRNARLLKRYNRSQIYDIKIPALVLSNTNIHQAFFRKNLRINNFSIVEPSIYLEVFSNPENRRKKTSPRELYELLNNYIENISIGKIEAPNGNIELVTHSRRGKTSSFNNKFSVELENFLLNETEIEKDRLFFADDFELKIENQLFQLSDDVHNLQASEIGISSKKSEIYIRNAILYPDISSRIYGDLPLHFHINIPEIKLQGIDLEEAYFEQKLDVDRFLIQQPTINLYRSQAQRKQVVFQDIEVPLPKEMQRLMIGQFKLNDGQITIYHTDELKESKVLTSGIAMTGDNNSLISRGMNQPATFESDNISTTLTQVVFKPEKGNVDYTADQLHFSTLGKNLTVDNLMLINTNDQSKQGFVQLKVPKLKFEQVDVEQVLNEKRFQFKSIQAEKPSLTVRTNGSGDSKINLYQLKIPSDISPLVGEIAAQNIQLNEAELIRIGPNQTKNYPNLEIEMHEFALDTIAADRLLGAKSVKLNLKNYAFSDQAKQYNFHLGDIQFSNLNNHLSIADIKINPRYSKQQFQSVIPFEADHYQGNIQHLDLLNLDIKRWFNQGELTASELIASGGSLHIYRDKRTPDDTNRQSKLPQELIKNLEIPFYFDSLKLRDYSIRYEEQTEDRPLPGLVYFEDLNIRAFPVTNLPYLLNSKPQLFVKASAMLMGEALLETSMTYDLLSPTNQFTVSGHIQPFDLTALNPVTRNAAGIAVRSGQLNRFDFDFTANQTQADGKLRFAYDDLKITILEQKDGDTKEAKFLSFLTNSLVLKSKHPRTRILLPDDIHFKRDPQKSVVNYWWKSIFSGAKNTFGIKENEDE</sequence>
<accession>A0A0L8VEL8</accession>
<name>A0A0L8VEL8_9BACT</name>
<dbReference type="Proteomes" id="UP000036958">
    <property type="component" value="Unassembled WGS sequence"/>
</dbReference>
<evidence type="ECO:0000313" key="2">
    <source>
        <dbReference type="Proteomes" id="UP000036958"/>
    </source>
</evidence>
<dbReference type="STRING" id="1409788.NC99_03790"/>
<keyword evidence="2" id="KW-1185">Reference proteome</keyword>
<protein>
    <submittedName>
        <fullName evidence="1">Uncharacterized protein</fullName>
    </submittedName>
</protein>
<dbReference type="EMBL" id="LGIA01000018">
    <property type="protein sequence ID" value="KOH46793.1"/>
    <property type="molecule type" value="Genomic_DNA"/>
</dbReference>
<proteinExistence type="predicted"/>
<gene>
    <name evidence="1" type="ORF">NC99_03790</name>
</gene>
<evidence type="ECO:0000313" key="1">
    <source>
        <dbReference type="EMBL" id="KOH46793.1"/>
    </source>
</evidence>
<reference evidence="2" key="1">
    <citation type="submission" date="2015-07" db="EMBL/GenBank/DDBJ databases">
        <title>Genome sequencing of Sunxiuqinia dokdonensis strain SK.</title>
        <authorList>
            <person name="Ahn S."/>
            <person name="Kim B.-C."/>
        </authorList>
    </citation>
    <scope>NUCLEOTIDE SEQUENCE [LARGE SCALE GENOMIC DNA]</scope>
    <source>
        <strain evidence="2">SK</strain>
    </source>
</reference>
<comment type="caution">
    <text evidence="1">The sequence shown here is derived from an EMBL/GenBank/DDBJ whole genome shotgun (WGS) entry which is preliminary data.</text>
</comment>
<dbReference type="RefSeq" id="WP_053179217.1">
    <property type="nucleotide sequence ID" value="NZ_LGIA01000018.1"/>
</dbReference>